<accession>A0A8C0BPC1</accession>
<dbReference type="InterPro" id="IPR036645">
    <property type="entry name" value="Elafin-like_sf"/>
</dbReference>
<reference evidence="2" key="2">
    <citation type="submission" date="2025-09" db="UniProtKB">
        <authorList>
            <consortium name="Ensembl"/>
        </authorList>
    </citation>
    <scope>IDENTIFICATION</scope>
</reference>
<dbReference type="Pfam" id="PF00095">
    <property type="entry name" value="WAP"/>
    <property type="match status" value="1"/>
</dbReference>
<feature type="domain" description="WAP" evidence="1">
    <location>
        <begin position="38"/>
        <end position="70"/>
    </location>
</feature>
<keyword evidence="3" id="KW-1185">Reference proteome</keyword>
<protein>
    <recommendedName>
        <fullName evidence="1">WAP domain-containing protein</fullName>
    </recommendedName>
</protein>
<evidence type="ECO:0000313" key="3">
    <source>
        <dbReference type="Proteomes" id="UP000694555"/>
    </source>
</evidence>
<dbReference type="SUPFAM" id="SSF57256">
    <property type="entry name" value="Elafin-like"/>
    <property type="match status" value="1"/>
</dbReference>
<proteinExistence type="predicted"/>
<dbReference type="GO" id="GO:0030414">
    <property type="term" value="F:peptidase inhibitor activity"/>
    <property type="evidence" value="ECO:0007669"/>
    <property type="project" value="InterPro"/>
</dbReference>
<evidence type="ECO:0000313" key="2">
    <source>
        <dbReference type="Ensembl" id="ENSBJAP00000019499.1"/>
    </source>
</evidence>
<dbReference type="Gene3D" id="4.10.75.10">
    <property type="entry name" value="Elafin-like"/>
    <property type="match status" value="1"/>
</dbReference>
<evidence type="ECO:0000259" key="1">
    <source>
        <dbReference type="Pfam" id="PF00095"/>
    </source>
</evidence>
<dbReference type="GO" id="GO:0005576">
    <property type="term" value="C:extracellular region"/>
    <property type="evidence" value="ECO:0007669"/>
    <property type="project" value="InterPro"/>
</dbReference>
<dbReference type="Ensembl" id="ENSBJAT00000020038.1">
    <property type="protein sequence ID" value="ENSBJAP00000019499.1"/>
    <property type="gene ID" value="ENSBJAG00000012830.1"/>
</dbReference>
<organism evidence="2 3">
    <name type="scientific">Buteo japonicus</name>
    <dbReference type="NCBI Taxonomy" id="224669"/>
    <lineage>
        <taxon>Eukaryota</taxon>
        <taxon>Metazoa</taxon>
        <taxon>Chordata</taxon>
        <taxon>Craniata</taxon>
        <taxon>Vertebrata</taxon>
        <taxon>Euteleostomi</taxon>
        <taxon>Archelosauria</taxon>
        <taxon>Archosauria</taxon>
        <taxon>Dinosauria</taxon>
        <taxon>Saurischia</taxon>
        <taxon>Theropoda</taxon>
        <taxon>Coelurosauria</taxon>
        <taxon>Aves</taxon>
        <taxon>Neognathae</taxon>
        <taxon>Neoaves</taxon>
        <taxon>Telluraves</taxon>
        <taxon>Accipitrimorphae</taxon>
        <taxon>Accipitriformes</taxon>
        <taxon>Accipitridae</taxon>
        <taxon>Accipitrinae</taxon>
        <taxon>Buteo</taxon>
    </lineage>
</organism>
<dbReference type="InterPro" id="IPR008197">
    <property type="entry name" value="WAP_dom"/>
</dbReference>
<sequence>MSPPLSVQVMSIHSLRSEPPHHCPLLPAERDAAVVPQHGAEPCREECEADSQCPWGQRCTHTGCGRICMDS</sequence>
<dbReference type="Proteomes" id="UP000694555">
    <property type="component" value="Unplaced"/>
</dbReference>
<name>A0A8C0BPC1_9AVES</name>
<reference evidence="2" key="1">
    <citation type="submission" date="2025-08" db="UniProtKB">
        <authorList>
            <consortium name="Ensembl"/>
        </authorList>
    </citation>
    <scope>IDENTIFICATION</scope>
</reference>
<dbReference type="AlphaFoldDB" id="A0A8C0BPC1"/>